<keyword evidence="1" id="KW-1133">Transmembrane helix</keyword>
<feature type="transmembrane region" description="Helical" evidence="1">
    <location>
        <begin position="7"/>
        <end position="30"/>
    </location>
</feature>
<evidence type="ECO:0000313" key="3">
    <source>
        <dbReference type="Proteomes" id="UP000430021"/>
    </source>
</evidence>
<dbReference type="EMBL" id="WTYB01000004">
    <property type="protein sequence ID" value="MXP39744.1"/>
    <property type="molecule type" value="Genomic_DNA"/>
</dbReference>
<reference evidence="2 3" key="1">
    <citation type="submission" date="2019-12" db="EMBL/GenBank/DDBJ databases">
        <title>Genomic-based taxomic classification of the family Erythrobacteraceae.</title>
        <authorList>
            <person name="Xu L."/>
        </authorList>
    </citation>
    <scope>NUCLEOTIDE SEQUENCE [LARGE SCALE GENOMIC DNA]</scope>
    <source>
        <strain evidence="2 3">JCM 10282</strain>
    </source>
</reference>
<comment type="caution">
    <text evidence="2">The sequence shown here is derived from an EMBL/GenBank/DDBJ whole genome shotgun (WGS) entry which is preliminary data.</text>
</comment>
<sequence>MVVTADLPLWIAGLAIAAAVPVTFMVANWVRKHVDHGEMRFGPDGKVIEDEEK</sequence>
<gene>
    <name evidence="2" type="ORF">GRI59_14135</name>
</gene>
<evidence type="ECO:0000256" key="1">
    <source>
        <dbReference type="SAM" id="Phobius"/>
    </source>
</evidence>
<keyword evidence="1" id="KW-0812">Transmembrane</keyword>
<keyword evidence="1" id="KW-0472">Membrane</keyword>
<name>A0A6I4UPP4_9SPHN</name>
<dbReference type="Proteomes" id="UP000430021">
    <property type="component" value="Unassembled WGS sequence"/>
</dbReference>
<organism evidence="2 3">
    <name type="scientific">Erythrobacter ramosus</name>
    <dbReference type="NCBI Taxonomy" id="35811"/>
    <lineage>
        <taxon>Bacteria</taxon>
        <taxon>Pseudomonadati</taxon>
        <taxon>Pseudomonadota</taxon>
        <taxon>Alphaproteobacteria</taxon>
        <taxon>Sphingomonadales</taxon>
        <taxon>Erythrobacteraceae</taxon>
        <taxon>Erythrobacter/Porphyrobacter group</taxon>
        <taxon>Erythrobacter</taxon>
    </lineage>
</organism>
<evidence type="ECO:0000313" key="2">
    <source>
        <dbReference type="EMBL" id="MXP39744.1"/>
    </source>
</evidence>
<dbReference type="OrthoDB" id="7410921at2"/>
<dbReference type="AlphaFoldDB" id="A0A6I4UPP4"/>
<keyword evidence="2" id="KW-0808">Transferase</keyword>
<protein>
    <submittedName>
        <fullName evidence="2">Glutamyl-tRNA amidotransferase</fullName>
    </submittedName>
</protein>
<dbReference type="GO" id="GO:0016740">
    <property type="term" value="F:transferase activity"/>
    <property type="evidence" value="ECO:0007669"/>
    <property type="project" value="UniProtKB-KW"/>
</dbReference>
<accession>A0A6I4UPP4</accession>
<proteinExistence type="predicted"/>